<evidence type="ECO:0000259" key="2">
    <source>
        <dbReference type="Pfam" id="PF08588"/>
    </source>
</evidence>
<reference evidence="4" key="1">
    <citation type="journal article" date="2011" name="Proc. Natl. Acad. Sci. U.S.A.">
        <title>Obligate biotrophy features unraveled by the genomic analysis of rust fungi.</title>
        <authorList>
            <person name="Duplessis S."/>
            <person name="Cuomo C.A."/>
            <person name="Lin Y.-C."/>
            <person name="Aerts A."/>
            <person name="Tisserant E."/>
            <person name="Veneault-Fourrey C."/>
            <person name="Joly D.L."/>
            <person name="Hacquard S."/>
            <person name="Amselem J."/>
            <person name="Cantarel B.L."/>
            <person name="Chiu R."/>
            <person name="Coutinho P.M."/>
            <person name="Feau N."/>
            <person name="Field M."/>
            <person name="Frey P."/>
            <person name="Gelhaye E."/>
            <person name="Goldberg J."/>
            <person name="Grabherr M.G."/>
            <person name="Kodira C.D."/>
            <person name="Kohler A."/>
            <person name="Kuees U."/>
            <person name="Lindquist E.A."/>
            <person name="Lucas S.M."/>
            <person name="Mago R."/>
            <person name="Mauceli E."/>
            <person name="Morin E."/>
            <person name="Murat C."/>
            <person name="Pangilinan J.L."/>
            <person name="Park R."/>
            <person name="Pearson M."/>
            <person name="Quesneville H."/>
            <person name="Rouhier N."/>
            <person name="Sakthikumar S."/>
            <person name="Salamov A.A."/>
            <person name="Schmutz J."/>
            <person name="Selles B."/>
            <person name="Shapiro H."/>
            <person name="Tanguay P."/>
            <person name="Tuskan G.A."/>
            <person name="Henrissat B."/>
            <person name="Van de Peer Y."/>
            <person name="Rouze P."/>
            <person name="Ellis J.G."/>
            <person name="Dodds P.N."/>
            <person name="Schein J.E."/>
            <person name="Zhong S."/>
            <person name="Hamelin R.C."/>
            <person name="Grigoriev I.V."/>
            <person name="Szabo L.J."/>
            <person name="Martin F."/>
        </authorList>
    </citation>
    <scope>NUCLEOTIDE SEQUENCE [LARGE SCALE GENOMIC DNA]</scope>
    <source>
        <strain evidence="4">98AG31 / pathotype 3-4-7</strain>
    </source>
</reference>
<feature type="domain" description="Domain of unknown function at the cortex 1" evidence="2">
    <location>
        <begin position="7"/>
        <end position="265"/>
    </location>
</feature>
<dbReference type="HOGENOM" id="CLU_047849_0_1_1"/>
<evidence type="ECO:0000256" key="1">
    <source>
        <dbReference type="SAM" id="MobiDB-lite"/>
    </source>
</evidence>
<dbReference type="GeneID" id="18932679"/>
<name>F4S298_MELLP</name>
<dbReference type="STRING" id="747676.F4S298"/>
<dbReference type="EMBL" id="GL883140">
    <property type="protein sequence ID" value="EGG01241.1"/>
    <property type="molecule type" value="Genomic_DNA"/>
</dbReference>
<keyword evidence="4" id="KW-1185">Reference proteome</keyword>
<gene>
    <name evidence="3" type="ORF">MELLADRAFT_75661</name>
</gene>
<dbReference type="OrthoDB" id="2119945at2759"/>
<protein>
    <recommendedName>
        <fullName evidence="2">Domain of unknown function at the cortex 1 domain-containing protein</fullName>
    </recommendedName>
</protein>
<proteinExistence type="predicted"/>
<feature type="compositionally biased region" description="Acidic residues" evidence="1">
    <location>
        <begin position="273"/>
        <end position="287"/>
    </location>
</feature>
<organism evidence="4">
    <name type="scientific">Melampsora larici-populina (strain 98AG31 / pathotype 3-4-7)</name>
    <name type="common">Poplar leaf rust fungus</name>
    <dbReference type="NCBI Taxonomy" id="747676"/>
    <lineage>
        <taxon>Eukaryota</taxon>
        <taxon>Fungi</taxon>
        <taxon>Dikarya</taxon>
        <taxon>Basidiomycota</taxon>
        <taxon>Pucciniomycotina</taxon>
        <taxon>Pucciniomycetes</taxon>
        <taxon>Pucciniales</taxon>
        <taxon>Melampsoraceae</taxon>
        <taxon>Melampsora</taxon>
    </lineage>
</organism>
<dbReference type="eggNOG" id="ENOG502RXNE">
    <property type="taxonomic scope" value="Eukaryota"/>
</dbReference>
<dbReference type="RefSeq" id="XP_007415591.1">
    <property type="nucleotide sequence ID" value="XM_007415529.1"/>
</dbReference>
<dbReference type="PANTHER" id="PTHR34826">
    <property type="entry name" value="UPF0590 PROTEIN C409.17C"/>
    <property type="match status" value="1"/>
</dbReference>
<sequence>MKKRGPRIQIMAGPTLDELSPVKVNADQTGPMPIKTDSFEGALIVRIKNFAGVDGEIYRDTESGYFLYNHDVTWSIQVRGRFLKPTNANDCVFGNTFDQPIRSRLPYGTAIAVKTISYIDPGFQCDLYADKPWAWSPLLATMNYVKTVKLPSDDTPLPEWDGKKPVEDCNTIIKSTMPDPTPPQPHLRRRYFASEANRLALTLGPKDFINAEFANGFLDFSTLSLKIPVVNLSFSLDKLWDGQPVRYMCLNRKTNECYWAVVFQIAELEADNNLSEDDTDSNEEQSSEENFAVSRRATRGNSAATRPPDDLPVFENPVIDE</sequence>
<dbReference type="Pfam" id="PF08588">
    <property type="entry name" value="Duc1"/>
    <property type="match status" value="1"/>
</dbReference>
<accession>F4S298</accession>
<feature type="region of interest" description="Disordered" evidence="1">
    <location>
        <begin position="273"/>
        <end position="321"/>
    </location>
</feature>
<dbReference type="KEGG" id="mlr:MELLADRAFT_75661"/>
<dbReference type="VEuPathDB" id="FungiDB:MELLADRAFT_75661"/>
<evidence type="ECO:0000313" key="4">
    <source>
        <dbReference type="Proteomes" id="UP000001072"/>
    </source>
</evidence>
<dbReference type="InParanoid" id="F4S298"/>
<dbReference type="InterPro" id="IPR013897">
    <property type="entry name" value="Duc1"/>
</dbReference>
<dbReference type="Proteomes" id="UP000001072">
    <property type="component" value="Unassembled WGS sequence"/>
</dbReference>
<dbReference type="AlphaFoldDB" id="F4S298"/>
<evidence type="ECO:0000313" key="3">
    <source>
        <dbReference type="EMBL" id="EGG01241.1"/>
    </source>
</evidence>
<dbReference type="PANTHER" id="PTHR34826:SF2">
    <property type="entry name" value="UPF0590 PROTEIN C409.17C"/>
    <property type="match status" value="1"/>
</dbReference>